<reference evidence="3" key="1">
    <citation type="submission" date="2023-03" db="EMBL/GenBank/DDBJ databases">
        <title>Lomoglobus Profundus gen. nov., sp. nov., a novel member of the phylum Verrucomicrobia, isolated from deep-marine sediment of South China Sea.</title>
        <authorList>
            <person name="Ahmad T."/>
            <person name="Ishaq S.E."/>
            <person name="Wang F."/>
        </authorList>
    </citation>
    <scope>NUCLEOTIDE SEQUENCE</scope>
    <source>
        <strain evidence="3">LMO-M01</strain>
    </source>
</reference>
<keyword evidence="1" id="KW-0472">Membrane</keyword>
<dbReference type="InterPro" id="IPR007890">
    <property type="entry name" value="CHASE2"/>
</dbReference>
<dbReference type="SMART" id="SM01080">
    <property type="entry name" value="CHASE2"/>
    <property type="match status" value="1"/>
</dbReference>
<dbReference type="InterPro" id="IPR029787">
    <property type="entry name" value="Nucleotide_cyclase"/>
</dbReference>
<feature type="transmembrane region" description="Helical" evidence="1">
    <location>
        <begin position="358"/>
        <end position="375"/>
    </location>
</feature>
<gene>
    <name evidence="3" type="ORF">PXH66_05150</name>
</gene>
<keyword evidence="4" id="KW-1185">Reference proteome</keyword>
<organism evidence="3 4">
    <name type="scientific">Synoicihabitans lomoniglobus</name>
    <dbReference type="NCBI Taxonomy" id="2909285"/>
    <lineage>
        <taxon>Bacteria</taxon>
        <taxon>Pseudomonadati</taxon>
        <taxon>Verrucomicrobiota</taxon>
        <taxon>Opitutia</taxon>
        <taxon>Opitutales</taxon>
        <taxon>Opitutaceae</taxon>
        <taxon>Synoicihabitans</taxon>
    </lineage>
</organism>
<dbReference type="CDD" id="cd07302">
    <property type="entry name" value="CHD"/>
    <property type="match status" value="1"/>
</dbReference>
<evidence type="ECO:0000313" key="4">
    <source>
        <dbReference type="Proteomes" id="UP001218638"/>
    </source>
</evidence>
<evidence type="ECO:0000256" key="1">
    <source>
        <dbReference type="SAM" id="Phobius"/>
    </source>
</evidence>
<dbReference type="GO" id="GO:0006171">
    <property type="term" value="P:cAMP biosynthetic process"/>
    <property type="evidence" value="ECO:0007669"/>
    <property type="project" value="TreeGrafter"/>
</dbReference>
<dbReference type="Gene3D" id="3.30.70.1230">
    <property type="entry name" value="Nucleotide cyclase"/>
    <property type="match status" value="1"/>
</dbReference>
<keyword evidence="1" id="KW-0812">Transmembrane</keyword>
<dbReference type="GO" id="GO:0035556">
    <property type="term" value="P:intracellular signal transduction"/>
    <property type="evidence" value="ECO:0007669"/>
    <property type="project" value="InterPro"/>
</dbReference>
<feature type="domain" description="Guanylate cyclase" evidence="2">
    <location>
        <begin position="473"/>
        <end position="611"/>
    </location>
</feature>
<dbReference type="SMART" id="SM00044">
    <property type="entry name" value="CYCc"/>
    <property type="match status" value="1"/>
</dbReference>
<dbReference type="Pfam" id="PF00211">
    <property type="entry name" value="Guanylate_cyc"/>
    <property type="match status" value="1"/>
</dbReference>
<proteinExistence type="predicted"/>
<dbReference type="PROSITE" id="PS50125">
    <property type="entry name" value="GUANYLATE_CYCLASE_2"/>
    <property type="match status" value="1"/>
</dbReference>
<dbReference type="InterPro" id="IPR001054">
    <property type="entry name" value="A/G_cyclase"/>
</dbReference>
<protein>
    <submittedName>
        <fullName evidence="3">Adenylate/guanylate cyclase domain-containing protein</fullName>
    </submittedName>
</protein>
<dbReference type="GO" id="GO:0004016">
    <property type="term" value="F:adenylate cyclase activity"/>
    <property type="evidence" value="ECO:0007669"/>
    <property type="project" value="UniProtKB-ARBA"/>
</dbReference>
<dbReference type="EMBL" id="CP119075">
    <property type="protein sequence ID" value="WED66232.1"/>
    <property type="molecule type" value="Genomic_DNA"/>
</dbReference>
<evidence type="ECO:0000259" key="2">
    <source>
        <dbReference type="PROSITE" id="PS50125"/>
    </source>
</evidence>
<dbReference type="InterPro" id="IPR050697">
    <property type="entry name" value="Adenylyl/Guanylyl_Cyclase_3/4"/>
</dbReference>
<dbReference type="Pfam" id="PF05226">
    <property type="entry name" value="CHASE2"/>
    <property type="match status" value="1"/>
</dbReference>
<dbReference type="Proteomes" id="UP001218638">
    <property type="component" value="Chromosome"/>
</dbReference>
<name>A0AAF0CQK2_9BACT</name>
<accession>A0AAF0CQK2</accession>
<dbReference type="SUPFAM" id="SSF55073">
    <property type="entry name" value="Nucleotide cyclase"/>
    <property type="match status" value="1"/>
</dbReference>
<dbReference type="KEGG" id="slom:PXH66_05150"/>
<dbReference type="RefSeq" id="WP_330928491.1">
    <property type="nucleotide sequence ID" value="NZ_CP119075.1"/>
</dbReference>
<dbReference type="PANTHER" id="PTHR43081">
    <property type="entry name" value="ADENYLATE CYCLASE, TERMINAL-DIFFERENTIATION SPECIFIC-RELATED"/>
    <property type="match status" value="1"/>
</dbReference>
<dbReference type="AlphaFoldDB" id="A0AAF0CQK2"/>
<feature type="transmembrane region" description="Helical" evidence="1">
    <location>
        <begin position="12"/>
        <end position="31"/>
    </location>
</feature>
<feature type="transmembrane region" description="Helical" evidence="1">
    <location>
        <begin position="380"/>
        <end position="399"/>
    </location>
</feature>
<dbReference type="PANTHER" id="PTHR43081:SF1">
    <property type="entry name" value="ADENYLATE CYCLASE, TERMINAL-DIFFERENTIATION SPECIFIC"/>
    <property type="match status" value="1"/>
</dbReference>
<evidence type="ECO:0000313" key="3">
    <source>
        <dbReference type="EMBL" id="WED66232.1"/>
    </source>
</evidence>
<sequence>MKLRAPAVQDLVFVAPLLCFGFAWLMAQFAFFDGLEWRTLDWRTRVRAEAGQPAPNDKILVVGIGDRSTNNIEPWPFRRAYHAQLQMMALHEKPRVWVWDVIFANRVDRTGVSLDLESDLDFTDATVAAREANVPVVFAAVSSADPTGDDLSAPGLTQAFDRIEGPREALATEPEATLPFPGLRENGYFGTVDAPRGAGGIVREMPMLVRLGDRVYPSLTLQTAMCYWKVDVDEVRIVLGDGIYLGPKADNRRIPINARGQLLVNYRYEKMEPDDPIGIEMPTIEYFDQMVALFQTYVAKEADVRPPVSMDGKIVMVGEFSTDAGPSPRADLSPLVLLHANVLNNILESDYVQPTDPFHVWGGALIVGYAGILLLRRRSIFLMSLFTVAALLAYTWFTFDAWIEHNRWIPLAAPLLGFVILQFVLIVHRVLVEQSSKAQLRSMFGSYLSPVVIQQMVDSGKNPELGGMEAEITAYFSDIQSFSAFSEVLPPRQLVALLNEYLTACTDIIREQGGTLDKYIGDAVVAMFGAPVPLEDHAYRACLTSILVQEKLEELRAEWIEAGDKWPAIVRQMRTRIGLNTGECMIGNMGSRTRFDYTMMGDNVNLAARMESGAKSWGVFNMVTEETRRACEQHGGDSIVFRSLGKIVVKGRTQAVPIHEVIGRREKLTAETLRGVALFERGLARYLARDWMGASALFEQSAKLERLLPGDAAGVKSSPSLVYLDIVAEMAEHPPGPNWDGVYTMTDK</sequence>
<keyword evidence="1" id="KW-1133">Transmembrane helix</keyword>
<feature type="transmembrane region" description="Helical" evidence="1">
    <location>
        <begin position="411"/>
        <end position="432"/>
    </location>
</feature>